<dbReference type="AlphaFoldDB" id="A0A9E2L7S6"/>
<comment type="caution">
    <text evidence="1">The sequence shown here is derived from an EMBL/GenBank/DDBJ whole genome shotgun (WGS) entry which is preliminary data.</text>
</comment>
<reference evidence="1" key="1">
    <citation type="journal article" date="2021" name="PeerJ">
        <title>Extensive microbial diversity within the chicken gut microbiome revealed by metagenomics and culture.</title>
        <authorList>
            <person name="Gilroy R."/>
            <person name="Ravi A."/>
            <person name="Getino M."/>
            <person name="Pursley I."/>
            <person name="Horton D.L."/>
            <person name="Alikhan N.F."/>
            <person name="Baker D."/>
            <person name="Gharbi K."/>
            <person name="Hall N."/>
            <person name="Watson M."/>
            <person name="Adriaenssens E.M."/>
            <person name="Foster-Nyarko E."/>
            <person name="Jarju S."/>
            <person name="Secka A."/>
            <person name="Antonio M."/>
            <person name="Oren A."/>
            <person name="Chaudhuri R.R."/>
            <person name="La Ragione R."/>
            <person name="Hildebrand F."/>
            <person name="Pallen M.J."/>
        </authorList>
    </citation>
    <scope>NUCLEOTIDE SEQUENCE</scope>
    <source>
        <strain evidence="1">G3-2149</strain>
    </source>
</reference>
<protein>
    <submittedName>
        <fullName evidence="1">Uncharacterized protein</fullName>
    </submittedName>
</protein>
<proteinExistence type="predicted"/>
<accession>A0A9E2L7S6</accession>
<dbReference type="Proteomes" id="UP000823865">
    <property type="component" value="Unassembled WGS sequence"/>
</dbReference>
<name>A0A9E2L7S6_9BACT</name>
<gene>
    <name evidence="1" type="ORF">H9789_12565</name>
</gene>
<evidence type="ECO:0000313" key="2">
    <source>
        <dbReference type="Proteomes" id="UP000823865"/>
    </source>
</evidence>
<reference evidence="1" key="2">
    <citation type="submission" date="2021-04" db="EMBL/GenBank/DDBJ databases">
        <authorList>
            <person name="Gilroy R."/>
        </authorList>
    </citation>
    <scope>NUCLEOTIDE SEQUENCE</scope>
    <source>
        <strain evidence="1">G3-2149</strain>
    </source>
</reference>
<evidence type="ECO:0000313" key="1">
    <source>
        <dbReference type="EMBL" id="MBU3854622.1"/>
    </source>
</evidence>
<sequence length="217" mass="26491">MRYYKGYPEEMKIDGRTVTLHDVERTMLSLYWDKFVCESDKTWLMDKYKEERMNYLDANFSFIDGNRRRLKKVEQLWINARQRMENLSQRMGEREQEKFRRGERSADQLRVHIEVWNLEDTEEVSYGDDERDLWNICFGEDRNYHSYWGFLCESIGIHEKENTTYVRPHVSPLSADCKDWPASLDCDFLRLKAHYQVSWQDMLKISRFYVTVDMHYK</sequence>
<dbReference type="EMBL" id="JAHLFU010000259">
    <property type="protein sequence ID" value="MBU3854622.1"/>
    <property type="molecule type" value="Genomic_DNA"/>
</dbReference>
<organism evidence="1 2">
    <name type="scientific">Candidatus Paraprevotella stercoravium</name>
    <dbReference type="NCBI Taxonomy" id="2838725"/>
    <lineage>
        <taxon>Bacteria</taxon>
        <taxon>Pseudomonadati</taxon>
        <taxon>Bacteroidota</taxon>
        <taxon>Bacteroidia</taxon>
        <taxon>Bacteroidales</taxon>
        <taxon>Prevotellaceae</taxon>
        <taxon>Paraprevotella</taxon>
    </lineage>
</organism>